<feature type="domain" description="Acyltransferase 3" evidence="2">
    <location>
        <begin position="10"/>
        <end position="319"/>
    </location>
</feature>
<feature type="transmembrane region" description="Helical" evidence="1">
    <location>
        <begin position="296"/>
        <end position="319"/>
    </location>
</feature>
<evidence type="ECO:0000313" key="3">
    <source>
        <dbReference type="EMBL" id="MRZ53520.1"/>
    </source>
</evidence>
<feature type="transmembrane region" description="Helical" evidence="1">
    <location>
        <begin position="117"/>
        <end position="141"/>
    </location>
</feature>
<accession>A0A6I2NK93</accession>
<dbReference type="AlphaFoldDB" id="A0A6I2NK93"/>
<sequence length="336" mass="37990">MTQTNKNSHIETLRGIAILLVVIGHVIGSTPEGGMRIDFPSPWRYLYLWIDYIQMPLFTAIAGWVYALKPVKAGSSGTFMKRKAYRLLVPMAVAATLYFLIQYITPGTNQKGNLADIWRIYVFPYTIYWYLPSLFLMFAAIRMIDANKWMDKFGGWAICLVYAFAGLVVQKIFLSDGQIPNLFSFMGAMAQFPYFVAGVGIRRFSKQIITHKTSVALSSLAIVGVLSLQLEWFYPAVSKDLLYGLTRPLWVMATLALLLSQSYSSRLFMWIGSYAYIIYLYHGFGTSGGRIILNRLGVSSEILIFMFATAMAIFIPVILQRIANRNKILRFLTSGT</sequence>
<evidence type="ECO:0000259" key="2">
    <source>
        <dbReference type="Pfam" id="PF01757"/>
    </source>
</evidence>
<feature type="transmembrane region" description="Helical" evidence="1">
    <location>
        <begin position="87"/>
        <end position="105"/>
    </location>
</feature>
<evidence type="ECO:0000256" key="1">
    <source>
        <dbReference type="SAM" id="Phobius"/>
    </source>
</evidence>
<feature type="transmembrane region" description="Helical" evidence="1">
    <location>
        <begin position="153"/>
        <end position="173"/>
    </location>
</feature>
<comment type="caution">
    <text evidence="3">The sequence shown here is derived from an EMBL/GenBank/DDBJ whole genome shotgun (WGS) entry which is preliminary data.</text>
</comment>
<gene>
    <name evidence="3" type="ORF">GKD68_01960</name>
</gene>
<keyword evidence="1" id="KW-0812">Transmembrane</keyword>
<reference evidence="3 4" key="1">
    <citation type="journal article" date="2019" name="Nat. Med.">
        <title>A library of human gut bacterial isolates paired with longitudinal multiomics data enables mechanistic microbiome research.</title>
        <authorList>
            <person name="Poyet M."/>
            <person name="Groussin M."/>
            <person name="Gibbons S.M."/>
            <person name="Avila-Pacheco J."/>
            <person name="Jiang X."/>
            <person name="Kearney S.M."/>
            <person name="Perrotta A.R."/>
            <person name="Berdy B."/>
            <person name="Zhao S."/>
            <person name="Lieberman T.D."/>
            <person name="Swanson P.K."/>
            <person name="Smith M."/>
            <person name="Roesemann S."/>
            <person name="Alexander J.E."/>
            <person name="Rich S.A."/>
            <person name="Livny J."/>
            <person name="Vlamakis H."/>
            <person name="Clish C."/>
            <person name="Bullock K."/>
            <person name="Deik A."/>
            <person name="Scott J."/>
            <person name="Pierce K.A."/>
            <person name="Xavier R.J."/>
            <person name="Alm E.J."/>
        </authorList>
    </citation>
    <scope>NUCLEOTIDE SEQUENCE [LARGE SCALE GENOMIC DNA]</scope>
    <source>
        <strain evidence="3 4">BIOML-A2</strain>
    </source>
</reference>
<feature type="transmembrane region" description="Helical" evidence="1">
    <location>
        <begin position="48"/>
        <end position="67"/>
    </location>
</feature>
<feature type="transmembrane region" description="Helical" evidence="1">
    <location>
        <begin position="12"/>
        <end position="28"/>
    </location>
</feature>
<proteinExistence type="predicted"/>
<dbReference type="EMBL" id="WKNE01000001">
    <property type="protein sequence ID" value="MRZ53520.1"/>
    <property type="molecule type" value="Genomic_DNA"/>
</dbReference>
<keyword evidence="1" id="KW-1133">Transmembrane helix</keyword>
<protein>
    <submittedName>
        <fullName evidence="3">Acyltransferase family protein</fullName>
    </submittedName>
</protein>
<feature type="transmembrane region" description="Helical" evidence="1">
    <location>
        <begin position="241"/>
        <end position="260"/>
    </location>
</feature>
<dbReference type="GO" id="GO:0016747">
    <property type="term" value="F:acyltransferase activity, transferring groups other than amino-acyl groups"/>
    <property type="evidence" value="ECO:0007669"/>
    <property type="project" value="InterPro"/>
</dbReference>
<evidence type="ECO:0000313" key="4">
    <source>
        <dbReference type="Proteomes" id="UP000432516"/>
    </source>
</evidence>
<dbReference type="InterPro" id="IPR052734">
    <property type="entry name" value="Nod_factor_acetyltransferase"/>
</dbReference>
<name>A0A6I2NK93_PARDI</name>
<organism evidence="3 4">
    <name type="scientific">Parabacteroides distasonis</name>
    <dbReference type="NCBI Taxonomy" id="823"/>
    <lineage>
        <taxon>Bacteria</taxon>
        <taxon>Pseudomonadati</taxon>
        <taxon>Bacteroidota</taxon>
        <taxon>Bacteroidia</taxon>
        <taxon>Bacteroidales</taxon>
        <taxon>Tannerellaceae</taxon>
        <taxon>Parabacteroides</taxon>
    </lineage>
</organism>
<keyword evidence="3" id="KW-0012">Acyltransferase</keyword>
<dbReference type="RefSeq" id="WP_154395658.1">
    <property type="nucleotide sequence ID" value="NZ_WKMZ01000001.1"/>
</dbReference>
<dbReference type="InterPro" id="IPR002656">
    <property type="entry name" value="Acyl_transf_3_dom"/>
</dbReference>
<dbReference type="Proteomes" id="UP000432516">
    <property type="component" value="Unassembled WGS sequence"/>
</dbReference>
<feature type="transmembrane region" description="Helical" evidence="1">
    <location>
        <begin position="179"/>
        <end position="201"/>
    </location>
</feature>
<dbReference type="PANTHER" id="PTHR37312:SF1">
    <property type="entry name" value="MEMBRANE-BOUND ACYLTRANSFERASE YKRP-RELATED"/>
    <property type="match status" value="1"/>
</dbReference>
<feature type="transmembrane region" description="Helical" evidence="1">
    <location>
        <begin position="213"/>
        <end position="235"/>
    </location>
</feature>
<feature type="transmembrane region" description="Helical" evidence="1">
    <location>
        <begin position="267"/>
        <end position="284"/>
    </location>
</feature>
<keyword evidence="1" id="KW-0472">Membrane</keyword>
<dbReference type="PANTHER" id="PTHR37312">
    <property type="entry name" value="MEMBRANE-BOUND ACYLTRANSFERASE YKRP-RELATED"/>
    <property type="match status" value="1"/>
</dbReference>
<keyword evidence="3" id="KW-0808">Transferase</keyword>
<dbReference type="Pfam" id="PF01757">
    <property type="entry name" value="Acyl_transf_3"/>
    <property type="match status" value="1"/>
</dbReference>